<proteinExistence type="inferred from homology"/>
<evidence type="ECO:0000259" key="7">
    <source>
        <dbReference type="Pfam" id="PF03711"/>
    </source>
</evidence>
<dbReference type="Pfam" id="PF03711">
    <property type="entry name" value="OKR_DC_1_C"/>
    <property type="match status" value="1"/>
</dbReference>
<dbReference type="PANTHER" id="PTHR43277:SF3">
    <property type="entry name" value="DECARBOXYLASE, PUTATIVE-RELATED"/>
    <property type="match status" value="1"/>
</dbReference>
<dbReference type="InterPro" id="IPR015424">
    <property type="entry name" value="PyrdxlP-dep_Trfase"/>
</dbReference>
<dbReference type="GO" id="GO:0016831">
    <property type="term" value="F:carboxy-lyase activity"/>
    <property type="evidence" value="ECO:0007669"/>
    <property type="project" value="UniProtKB-KW"/>
</dbReference>
<accession>A0A3A9K2P3</accession>
<evidence type="ECO:0000313" key="8">
    <source>
        <dbReference type="EMBL" id="RKL65190.1"/>
    </source>
</evidence>
<keyword evidence="5" id="KW-0456">Lyase</keyword>
<evidence type="ECO:0000256" key="3">
    <source>
        <dbReference type="ARBA" id="ARBA00022793"/>
    </source>
</evidence>
<evidence type="ECO:0000259" key="6">
    <source>
        <dbReference type="Pfam" id="PF01276"/>
    </source>
</evidence>
<keyword evidence="4" id="KW-0663">Pyridoxal phosphate</keyword>
<dbReference type="SUPFAM" id="SSF55904">
    <property type="entry name" value="Ornithine decarboxylase C-terminal domain"/>
    <property type="match status" value="1"/>
</dbReference>
<comment type="cofactor">
    <cofactor evidence="1">
        <name>pyridoxal 5'-phosphate</name>
        <dbReference type="ChEBI" id="CHEBI:597326"/>
    </cofactor>
</comment>
<dbReference type="InterPro" id="IPR015421">
    <property type="entry name" value="PyrdxlP-dep_Trfase_major"/>
</dbReference>
<dbReference type="InterPro" id="IPR052357">
    <property type="entry name" value="Orn_Lys_Arg_decarboxylase-I"/>
</dbReference>
<gene>
    <name evidence="8" type="ORF">CR203_21725</name>
</gene>
<dbReference type="InterPro" id="IPR000310">
    <property type="entry name" value="Orn/Lys/Arg_deCO2ase_major_dom"/>
</dbReference>
<protein>
    <recommendedName>
        <fullName evidence="10">Arginine decarboxylase</fullName>
    </recommendedName>
</protein>
<evidence type="ECO:0000313" key="9">
    <source>
        <dbReference type="Proteomes" id="UP000281498"/>
    </source>
</evidence>
<keyword evidence="9" id="KW-1185">Reference proteome</keyword>
<comment type="caution">
    <text evidence="8">The sequence shown here is derived from an EMBL/GenBank/DDBJ whole genome shotgun (WGS) entry which is preliminary data.</text>
</comment>
<name>A0A3A9K2P3_9BACI</name>
<dbReference type="AlphaFoldDB" id="A0A3A9K2P3"/>
<reference evidence="8 9" key="1">
    <citation type="submission" date="2017-10" db="EMBL/GenBank/DDBJ databases">
        <title>Bacillus sp. nov., a halophilic bacterium isolated from a Keqin Lake.</title>
        <authorList>
            <person name="Wang H."/>
        </authorList>
    </citation>
    <scope>NUCLEOTIDE SEQUENCE [LARGE SCALE GENOMIC DNA]</scope>
    <source>
        <strain evidence="8 9">KCTC 13187</strain>
    </source>
</reference>
<evidence type="ECO:0000256" key="2">
    <source>
        <dbReference type="ARBA" id="ARBA00010671"/>
    </source>
</evidence>
<dbReference type="Pfam" id="PF01276">
    <property type="entry name" value="OKR_DC_1"/>
    <property type="match status" value="1"/>
</dbReference>
<dbReference type="Gene3D" id="3.40.640.10">
    <property type="entry name" value="Type I PLP-dependent aspartate aminotransferase-like (Major domain)"/>
    <property type="match status" value="1"/>
</dbReference>
<dbReference type="PANTHER" id="PTHR43277">
    <property type="entry name" value="ARGININE DECARBOXYLASE"/>
    <property type="match status" value="1"/>
</dbReference>
<evidence type="ECO:0000256" key="1">
    <source>
        <dbReference type="ARBA" id="ARBA00001933"/>
    </source>
</evidence>
<comment type="similarity">
    <text evidence="2">Belongs to the Orn/Lys/Arg decarboxylase class-I family.</text>
</comment>
<evidence type="ECO:0008006" key="10">
    <source>
        <dbReference type="Google" id="ProtNLM"/>
    </source>
</evidence>
<dbReference type="Proteomes" id="UP000281498">
    <property type="component" value="Unassembled WGS sequence"/>
</dbReference>
<evidence type="ECO:0000256" key="4">
    <source>
        <dbReference type="ARBA" id="ARBA00022898"/>
    </source>
</evidence>
<organism evidence="8 9">
    <name type="scientific">Salipaludibacillus neizhouensis</name>
    <dbReference type="NCBI Taxonomy" id="885475"/>
    <lineage>
        <taxon>Bacteria</taxon>
        <taxon>Bacillati</taxon>
        <taxon>Bacillota</taxon>
        <taxon>Bacilli</taxon>
        <taxon>Bacillales</taxon>
        <taxon>Bacillaceae</taxon>
    </lineage>
</organism>
<dbReference type="EMBL" id="PDOE01000020">
    <property type="protein sequence ID" value="RKL65190.1"/>
    <property type="molecule type" value="Genomic_DNA"/>
</dbReference>
<dbReference type="Gene3D" id="3.90.100.10">
    <property type="entry name" value="Orn/Lys/Arg decarboxylase, C-terminal domain"/>
    <property type="match status" value="1"/>
</dbReference>
<keyword evidence="3" id="KW-0210">Decarboxylase</keyword>
<dbReference type="InterPro" id="IPR008286">
    <property type="entry name" value="Prn/Lys/Arg_de-COase_C"/>
</dbReference>
<feature type="domain" description="Orn/Lys/Arg decarboxylase C-terminal" evidence="7">
    <location>
        <begin position="411"/>
        <end position="467"/>
    </location>
</feature>
<dbReference type="InterPro" id="IPR036633">
    <property type="entry name" value="Prn/Lys/Arg_de-COase_C_sf"/>
</dbReference>
<dbReference type="OrthoDB" id="9815233at2"/>
<feature type="domain" description="Orn/Lys/Arg decarboxylases family 1 pyridoxal-P attachment site" evidence="6">
    <location>
        <begin position="22"/>
        <end position="312"/>
    </location>
</feature>
<evidence type="ECO:0000256" key="5">
    <source>
        <dbReference type="ARBA" id="ARBA00023239"/>
    </source>
</evidence>
<dbReference type="SUPFAM" id="SSF53383">
    <property type="entry name" value="PLP-dependent transferases"/>
    <property type="match status" value="1"/>
</dbReference>
<sequence>MIRYNKWRNNFEKRNSMDQQLTPLFDQLNKHKDSRPQSFHVPGHKNGRVFLEKARPAYEQILAFDQTEIQGLDDLHDATGVIAEAQQLAAELYGSKTTHFLVGGSTVGNLAMMLCVAEPGDQVMVQRNSHQSIFHGMELAGLKPVFLEPERDEATGIALGVSMTTIKLAMSKYSGAKAVFLTNPSYEGYGQDLTLHVQAAHEANMIVCVDEAHGAHLIIDHPSWPVSSLKARADLVVQSAHKTLPAMTMTSFLHNNSERINSDKIRLYLRMLQSSSPSYPLMASLDVARAYLASFEISDWNQLTAKIAELKECLGGGDGWGQTPHKLGDYVQDPLKLAFVTPYRDAAIGWKNQLKARGAFPELVSPGLLLFTLPLNADAIDVDNLRSMLEQILPVKNKKRGHLSRNTAQPKELISELALSYQEMRERKTVLIPWQESEGKIAGETIVPYPPGIPLVLAGERIREDQLETLAKLINEGSSFQTGDSWVYNGITIFLE</sequence>